<reference evidence="2" key="1">
    <citation type="journal article" date="2020" name="Cell">
        <title>Large-Scale Comparative Analyses of Tick Genomes Elucidate Their Genetic Diversity and Vector Capacities.</title>
        <authorList>
            <consortium name="Tick Genome and Microbiome Consortium (TIGMIC)"/>
            <person name="Jia N."/>
            <person name="Wang J."/>
            <person name="Shi W."/>
            <person name="Du L."/>
            <person name="Sun Y."/>
            <person name="Zhan W."/>
            <person name="Jiang J.F."/>
            <person name="Wang Q."/>
            <person name="Zhang B."/>
            <person name="Ji P."/>
            <person name="Bell-Sakyi L."/>
            <person name="Cui X.M."/>
            <person name="Yuan T.T."/>
            <person name="Jiang B.G."/>
            <person name="Yang W.F."/>
            <person name="Lam T.T."/>
            <person name="Chang Q.C."/>
            <person name="Ding S.J."/>
            <person name="Wang X.J."/>
            <person name="Zhu J.G."/>
            <person name="Ruan X.D."/>
            <person name="Zhao L."/>
            <person name="Wei J.T."/>
            <person name="Ye R.Z."/>
            <person name="Que T.C."/>
            <person name="Du C.H."/>
            <person name="Zhou Y.H."/>
            <person name="Cheng J.X."/>
            <person name="Dai P.F."/>
            <person name="Guo W.B."/>
            <person name="Han X.H."/>
            <person name="Huang E.J."/>
            <person name="Li L.F."/>
            <person name="Wei W."/>
            <person name="Gao Y.C."/>
            <person name="Liu J.Z."/>
            <person name="Shao H.Z."/>
            <person name="Wang X."/>
            <person name="Wang C.C."/>
            <person name="Yang T.C."/>
            <person name="Huo Q.B."/>
            <person name="Li W."/>
            <person name="Chen H.Y."/>
            <person name="Chen S.E."/>
            <person name="Zhou L.G."/>
            <person name="Ni X.B."/>
            <person name="Tian J.H."/>
            <person name="Sheng Y."/>
            <person name="Liu T."/>
            <person name="Pan Y.S."/>
            <person name="Xia L.Y."/>
            <person name="Li J."/>
            <person name="Zhao F."/>
            <person name="Cao W.C."/>
        </authorList>
    </citation>
    <scope>NUCLEOTIDE SEQUENCE</scope>
    <source>
        <strain evidence="2">Rsan-2018</strain>
    </source>
</reference>
<evidence type="ECO:0000256" key="1">
    <source>
        <dbReference type="SAM" id="MobiDB-lite"/>
    </source>
</evidence>
<feature type="compositionally biased region" description="Basic residues" evidence="1">
    <location>
        <begin position="142"/>
        <end position="153"/>
    </location>
</feature>
<organism evidence="2 3">
    <name type="scientific">Rhipicephalus sanguineus</name>
    <name type="common">Brown dog tick</name>
    <name type="synonym">Ixodes sanguineus</name>
    <dbReference type="NCBI Taxonomy" id="34632"/>
    <lineage>
        <taxon>Eukaryota</taxon>
        <taxon>Metazoa</taxon>
        <taxon>Ecdysozoa</taxon>
        <taxon>Arthropoda</taxon>
        <taxon>Chelicerata</taxon>
        <taxon>Arachnida</taxon>
        <taxon>Acari</taxon>
        <taxon>Parasitiformes</taxon>
        <taxon>Ixodida</taxon>
        <taxon>Ixodoidea</taxon>
        <taxon>Ixodidae</taxon>
        <taxon>Rhipicephalinae</taxon>
        <taxon>Rhipicephalus</taxon>
        <taxon>Rhipicephalus</taxon>
    </lineage>
</organism>
<accession>A0A9D4SNZ3</accession>
<evidence type="ECO:0000313" key="2">
    <source>
        <dbReference type="EMBL" id="KAH7935494.1"/>
    </source>
</evidence>
<sequence length="182" mass="20345">MTKKKVRVWCAPAPLVREREEDFGTLEQQVGPERSVQQWQNEGSWRLPAHCGAQPVTGGLRTDSGDKLRQATTLLAVTVEACGRVSGYTERRARKAEQCWAGLPVFSDGAEHGSGHPPRSEAADPTTALVVHQPRGVTPHETRRHVGPYRRQRRESVSRRVVRRLDARCQGRENRAAHALEC</sequence>
<name>A0A9D4SNZ3_RHISA</name>
<dbReference type="AlphaFoldDB" id="A0A9D4SNZ3"/>
<gene>
    <name evidence="2" type="ORF">HPB52_008895</name>
</gene>
<protein>
    <submittedName>
        <fullName evidence="2">Uncharacterized protein</fullName>
    </submittedName>
</protein>
<keyword evidence="3" id="KW-1185">Reference proteome</keyword>
<comment type="caution">
    <text evidence="2">The sequence shown here is derived from an EMBL/GenBank/DDBJ whole genome shotgun (WGS) entry which is preliminary data.</text>
</comment>
<feature type="region of interest" description="Disordered" evidence="1">
    <location>
        <begin position="135"/>
        <end position="157"/>
    </location>
</feature>
<dbReference type="EMBL" id="JABSTV010001255">
    <property type="protein sequence ID" value="KAH7935494.1"/>
    <property type="molecule type" value="Genomic_DNA"/>
</dbReference>
<dbReference type="VEuPathDB" id="VectorBase:RSAN_029278"/>
<proteinExistence type="predicted"/>
<dbReference type="Proteomes" id="UP000821837">
    <property type="component" value="Unassembled WGS sequence"/>
</dbReference>
<evidence type="ECO:0000313" key="3">
    <source>
        <dbReference type="Proteomes" id="UP000821837"/>
    </source>
</evidence>
<reference evidence="2" key="2">
    <citation type="submission" date="2021-09" db="EMBL/GenBank/DDBJ databases">
        <authorList>
            <person name="Jia N."/>
            <person name="Wang J."/>
            <person name="Shi W."/>
            <person name="Du L."/>
            <person name="Sun Y."/>
            <person name="Zhan W."/>
            <person name="Jiang J."/>
            <person name="Wang Q."/>
            <person name="Zhang B."/>
            <person name="Ji P."/>
            <person name="Sakyi L.B."/>
            <person name="Cui X."/>
            <person name="Yuan T."/>
            <person name="Jiang B."/>
            <person name="Yang W."/>
            <person name="Lam T.T.-Y."/>
            <person name="Chang Q."/>
            <person name="Ding S."/>
            <person name="Wang X."/>
            <person name="Zhu J."/>
            <person name="Ruan X."/>
            <person name="Zhao L."/>
            <person name="Wei J."/>
            <person name="Que T."/>
            <person name="Du C."/>
            <person name="Cheng J."/>
            <person name="Dai P."/>
            <person name="Han X."/>
            <person name="Huang E."/>
            <person name="Gao Y."/>
            <person name="Liu J."/>
            <person name="Shao H."/>
            <person name="Ye R."/>
            <person name="Li L."/>
            <person name="Wei W."/>
            <person name="Wang X."/>
            <person name="Wang C."/>
            <person name="Huo Q."/>
            <person name="Li W."/>
            <person name="Guo W."/>
            <person name="Chen H."/>
            <person name="Chen S."/>
            <person name="Zhou L."/>
            <person name="Zhou L."/>
            <person name="Ni X."/>
            <person name="Tian J."/>
            <person name="Zhou Y."/>
            <person name="Sheng Y."/>
            <person name="Liu T."/>
            <person name="Pan Y."/>
            <person name="Xia L."/>
            <person name="Li J."/>
            <person name="Zhao F."/>
            <person name="Cao W."/>
        </authorList>
    </citation>
    <scope>NUCLEOTIDE SEQUENCE</scope>
    <source>
        <strain evidence="2">Rsan-2018</strain>
        <tissue evidence="2">Larvae</tissue>
    </source>
</reference>